<proteinExistence type="predicted"/>
<sequence>MNTFLIVAAIAGGLIGAAALHSRYLQARLKHIRTRSRYTH</sequence>
<evidence type="ECO:0000313" key="1">
    <source>
        <dbReference type="EMBL" id="MFL9878147.1"/>
    </source>
</evidence>
<dbReference type="Proteomes" id="UP001629214">
    <property type="component" value="Unassembled WGS sequence"/>
</dbReference>
<comment type="caution">
    <text evidence="1">The sequence shown here is derived from an EMBL/GenBank/DDBJ whole genome shotgun (WGS) entry which is preliminary data.</text>
</comment>
<accession>A0ABW8Z5F9</accession>
<protein>
    <submittedName>
        <fullName evidence="1">Uncharacterized protein</fullName>
    </submittedName>
</protein>
<dbReference type="EMBL" id="JAQQFR010000004">
    <property type="protein sequence ID" value="MFL9878147.1"/>
    <property type="molecule type" value="Genomic_DNA"/>
</dbReference>
<name>A0ABW8Z5F9_9BURK</name>
<organism evidence="1 2">
    <name type="scientific">Herbaspirillum rhizosphaerae</name>
    <dbReference type="NCBI Taxonomy" id="346179"/>
    <lineage>
        <taxon>Bacteria</taxon>
        <taxon>Pseudomonadati</taxon>
        <taxon>Pseudomonadota</taxon>
        <taxon>Betaproteobacteria</taxon>
        <taxon>Burkholderiales</taxon>
        <taxon>Oxalobacteraceae</taxon>
        <taxon>Herbaspirillum</taxon>
    </lineage>
</organism>
<gene>
    <name evidence="1" type="ORF">PQR63_07145</name>
</gene>
<keyword evidence="2" id="KW-1185">Reference proteome</keyword>
<dbReference type="RefSeq" id="WP_408166862.1">
    <property type="nucleotide sequence ID" value="NZ_JAQQFR010000004.1"/>
</dbReference>
<evidence type="ECO:0000313" key="2">
    <source>
        <dbReference type="Proteomes" id="UP001629214"/>
    </source>
</evidence>
<reference evidence="1 2" key="1">
    <citation type="journal article" date="2024" name="Chem. Sci.">
        <title>Discovery of megapolipeptins by genome mining of a Burkholderiales bacteria collection.</title>
        <authorList>
            <person name="Paulo B.S."/>
            <person name="Recchia M.J.J."/>
            <person name="Lee S."/>
            <person name="Fergusson C.H."/>
            <person name="Romanowski S.B."/>
            <person name="Hernandez A."/>
            <person name="Krull N."/>
            <person name="Liu D.Y."/>
            <person name="Cavanagh H."/>
            <person name="Bos A."/>
            <person name="Gray C.A."/>
            <person name="Murphy B.T."/>
            <person name="Linington R.G."/>
            <person name="Eustaquio A.S."/>
        </authorList>
    </citation>
    <scope>NUCLEOTIDE SEQUENCE [LARGE SCALE GENOMIC DNA]</scope>
    <source>
        <strain evidence="1 2">RL21-008-BIB-B</strain>
    </source>
</reference>